<dbReference type="EMBL" id="KR011285">
    <property type="protein sequence ID" value="AKG59982.1"/>
    <property type="molecule type" value="Genomic_DNA"/>
</dbReference>
<dbReference type="PANTHER" id="PTHR45969:SF69">
    <property type="entry name" value="FINGER DOMAIN PROTEIN, PUTATIVE (AFU_ORTHOLOGUE AFUA_3G12190)-RELATED"/>
    <property type="match status" value="1"/>
</dbReference>
<dbReference type="PROSITE" id="PS00518">
    <property type="entry name" value="ZF_RING_1"/>
    <property type="match status" value="1"/>
</dbReference>
<evidence type="ECO:0000256" key="6">
    <source>
        <dbReference type="ARBA" id="ARBA00022833"/>
    </source>
</evidence>
<accession>A0A0F7GT05</accession>
<dbReference type="PANTHER" id="PTHR45969">
    <property type="entry name" value="RING ZINC FINGER PROTEIN-RELATED"/>
    <property type="match status" value="1"/>
</dbReference>
<dbReference type="InterPro" id="IPR017907">
    <property type="entry name" value="Znf_RING_CS"/>
</dbReference>
<dbReference type="InterPro" id="IPR018957">
    <property type="entry name" value="Znf_C3HC4_RING-type"/>
</dbReference>
<dbReference type="GO" id="GO:0008270">
    <property type="term" value="F:zinc ion binding"/>
    <property type="evidence" value="ECO:0007669"/>
    <property type="project" value="UniProtKB-KW"/>
</dbReference>
<keyword evidence="1" id="KW-0945">Host-virus interaction</keyword>
<dbReference type="PROSITE" id="PS50089">
    <property type="entry name" value="ZF_RING_2"/>
    <property type="match status" value="1"/>
</dbReference>
<feature type="region of interest" description="Disordered" evidence="8">
    <location>
        <begin position="1"/>
        <end position="112"/>
    </location>
</feature>
<dbReference type="FunFam" id="3.30.40.10:FF:000628">
    <property type="entry name" value="Ubiquitin E3 ligase ICP0"/>
    <property type="match status" value="1"/>
</dbReference>
<evidence type="ECO:0000256" key="2">
    <source>
        <dbReference type="ARBA" id="ARBA00022662"/>
    </source>
</evidence>
<evidence type="ECO:0000256" key="7">
    <source>
        <dbReference type="PROSITE-ProRule" id="PRU00175"/>
    </source>
</evidence>
<dbReference type="InterPro" id="IPR013083">
    <property type="entry name" value="Znf_RING/FYVE/PHD"/>
</dbReference>
<evidence type="ECO:0000256" key="5">
    <source>
        <dbReference type="ARBA" id="ARBA00022771"/>
    </source>
</evidence>
<keyword evidence="10" id="KW-0436">Ligase</keyword>
<gene>
    <name evidence="10" type="primary">RL2</name>
</gene>
<feature type="compositionally biased region" description="Acidic residues" evidence="8">
    <location>
        <begin position="231"/>
        <end position="243"/>
    </location>
</feature>
<organism evidence="10">
    <name type="scientific">Human herpesvirus 1</name>
    <name type="common">HHV-1</name>
    <name type="synonym">Human herpes simplex virus 1</name>
    <dbReference type="NCBI Taxonomy" id="10298"/>
    <lineage>
        <taxon>Viruses</taxon>
        <taxon>Duplodnaviria</taxon>
        <taxon>Heunggongvirae</taxon>
        <taxon>Peploviricota</taxon>
        <taxon>Herviviricetes</taxon>
        <taxon>Herpesvirales</taxon>
        <taxon>Orthoherpesviridae</taxon>
        <taxon>Alphaherpesvirinae</taxon>
        <taxon>Simplexvirus</taxon>
        <taxon>Simplexvirus humanalpha1</taxon>
    </lineage>
</organism>
<feature type="compositionally biased region" description="Acidic residues" evidence="8">
    <location>
        <begin position="58"/>
        <end position="69"/>
    </location>
</feature>
<feature type="region of interest" description="Disordered" evidence="8">
    <location>
        <begin position="221"/>
        <end position="532"/>
    </location>
</feature>
<name>A0A0F7GT05_HHV1</name>
<proteinExistence type="predicted"/>
<evidence type="ECO:0000256" key="4">
    <source>
        <dbReference type="ARBA" id="ARBA00022723"/>
    </source>
</evidence>
<dbReference type="Gene3D" id="3.30.40.10">
    <property type="entry name" value="Zinc/RING finger domain, C3HC4 (zinc finger)"/>
    <property type="match status" value="1"/>
</dbReference>
<evidence type="ECO:0000313" key="10">
    <source>
        <dbReference type="EMBL" id="AKG59982.1"/>
    </source>
</evidence>
<dbReference type="SMART" id="SM00184">
    <property type="entry name" value="RING"/>
    <property type="match status" value="1"/>
</dbReference>
<feature type="compositionally biased region" description="Low complexity" evidence="8">
    <location>
        <begin position="258"/>
        <end position="297"/>
    </location>
</feature>
<dbReference type="InterPro" id="IPR001841">
    <property type="entry name" value="Znf_RING"/>
</dbReference>
<feature type="region of interest" description="Disordered" evidence="8">
    <location>
        <begin position="624"/>
        <end position="648"/>
    </location>
</feature>
<evidence type="ECO:0000256" key="8">
    <source>
        <dbReference type="SAM" id="MobiDB-lite"/>
    </source>
</evidence>
<sequence length="648" mass="67510">MEPRPGASTRRPEGRPQREPAPDVWVFPCDRDLPDSSDSEAETEVGGRGDADHHDDDSASEADSTDTELFETGLLGPQGVDGGAVSGGSPPREEDPGSCGGAPPREDGGSDEGDVCAVCTDEIAPHLRCDTFPCMHRFCIPCMKTWMQLRNTCPLCNAKLVYLIVGVTPSGSFSTIPIVNDPQTRMEAEEAVRAGTAVDFIWTGNQRFAPRYLTLGGHTVRALSPTHPEPTTDEDDDDLDDADYVPPAPRRTPRAPPRRGTAAPPVTGGASHAAPQPAAARTAPPSAPIGPHGSSNTNPPPNSGGGGGSRQSRAAVPRGASGPSGGVGVGVGVVEAEAGRPRGRTGPLVNRPAPLANNRDPIVISDSPPASPHRPPAAPMPGSAPRPGPSVRGRVGPRAPPRGRGPVRASAASGARPPRPGPRGGAGRPPRGRAPCAPVALVPGSGREPRTESVPGACDGGARLGGAGRGGWARALPRRRPLRRRPAPLRRLCRAGGGGASEEEARVGPGKPLPPVHASPPRAGRGQEGGDAPPLRLRAGGARPGWARDPPDVLGGLRLFLLRLFLLSPDSRGGRLFRRRGRVLLRFRLLGRGRRCPGRETRGNLPRPPRCFWAAGAEEVCPEDAPRGDFRGRPRGRPHALPAHLGGL</sequence>
<organismHost>
    <name type="scientific">Homo sapiens</name>
    <name type="common">Human</name>
    <dbReference type="NCBI Taxonomy" id="9606"/>
</organismHost>
<reference evidence="10" key="1">
    <citation type="journal article" date="2015" name="J. Virol.">
        <title>Recombination Analysis of Herpes Simplex Virus 1 Reveals a Bias toward GC Content and the Inverted Repeat Regions.</title>
        <authorList>
            <person name="Lee K."/>
            <person name="Kolb A.W."/>
            <person name="Sverchkov Y."/>
            <person name="Cuellar J.A."/>
            <person name="Craven M."/>
            <person name="Brandt C.R."/>
        </authorList>
    </citation>
    <scope>NUCLEOTIDE SEQUENCE</scope>
    <source>
        <strain evidence="10">5-2-1</strain>
    </source>
</reference>
<evidence type="ECO:0000256" key="1">
    <source>
        <dbReference type="ARBA" id="ARBA00022581"/>
    </source>
</evidence>
<evidence type="ECO:0000256" key="3">
    <source>
        <dbReference type="ARBA" id="ARBA00022711"/>
    </source>
</evidence>
<feature type="compositionally biased region" description="Basic and acidic residues" evidence="8">
    <location>
        <begin position="10"/>
        <end position="21"/>
    </location>
</feature>
<dbReference type="Pfam" id="PF00097">
    <property type="entry name" value="zf-C3HC4"/>
    <property type="match status" value="1"/>
</dbReference>
<protein>
    <submittedName>
        <fullName evidence="10">Ubiquitin E3 ligase ICP0</fullName>
    </submittedName>
</protein>
<feature type="compositionally biased region" description="Gly residues" evidence="8">
    <location>
        <begin position="322"/>
        <end position="331"/>
    </location>
</feature>
<feature type="compositionally biased region" description="Low complexity" evidence="8">
    <location>
        <begin position="389"/>
        <end position="416"/>
    </location>
</feature>
<dbReference type="SUPFAM" id="SSF57850">
    <property type="entry name" value="RING/U-box"/>
    <property type="match status" value="1"/>
</dbReference>
<feature type="domain" description="RING-type" evidence="9">
    <location>
        <begin position="116"/>
        <end position="157"/>
    </location>
</feature>
<dbReference type="GO" id="GO:0016874">
    <property type="term" value="F:ligase activity"/>
    <property type="evidence" value="ECO:0007669"/>
    <property type="project" value="UniProtKB-KW"/>
</dbReference>
<keyword evidence="3" id="KW-1128">Modulation of host ubiquitin pathway by viral E3 ligase</keyword>
<feature type="compositionally biased region" description="Basic and acidic residues" evidence="8">
    <location>
        <begin position="45"/>
        <end position="57"/>
    </location>
</feature>
<dbReference type="GO" id="GO:0016567">
    <property type="term" value="P:protein ubiquitination"/>
    <property type="evidence" value="ECO:0007669"/>
    <property type="project" value="TreeGrafter"/>
</dbReference>
<keyword evidence="6" id="KW-0862">Zinc</keyword>
<keyword evidence="2" id="KW-1130">Modulation of host ubiquitin pathway by virus</keyword>
<keyword evidence="5 7" id="KW-0863">Zinc-finger</keyword>
<evidence type="ECO:0000259" key="9">
    <source>
        <dbReference type="PROSITE" id="PS50089"/>
    </source>
</evidence>
<dbReference type="CDD" id="cd23130">
    <property type="entry name" value="RING-HC_EHV1-like"/>
    <property type="match status" value="1"/>
</dbReference>
<feature type="compositionally biased region" description="Gly residues" evidence="8">
    <location>
        <begin position="458"/>
        <end position="471"/>
    </location>
</feature>
<feature type="compositionally biased region" description="Basic residues" evidence="8">
    <location>
        <begin position="476"/>
        <end position="493"/>
    </location>
</feature>
<feature type="compositionally biased region" description="Pro residues" evidence="8">
    <location>
        <begin position="369"/>
        <end position="388"/>
    </location>
</feature>
<dbReference type="GO" id="GO:0061630">
    <property type="term" value="F:ubiquitin protein ligase activity"/>
    <property type="evidence" value="ECO:0007669"/>
    <property type="project" value="TreeGrafter"/>
</dbReference>
<dbReference type="GO" id="GO:0039648">
    <property type="term" value="P:symbiont-mediated perturbation of host ubiquitin-like protein modification"/>
    <property type="evidence" value="ECO:0007669"/>
    <property type="project" value="UniProtKB-KW"/>
</dbReference>
<keyword evidence="4" id="KW-0479">Metal-binding</keyword>